<keyword evidence="4" id="KW-0967">Endosome</keyword>
<evidence type="ECO:0000256" key="5">
    <source>
        <dbReference type="ARBA" id="ARBA00022927"/>
    </source>
</evidence>
<keyword evidence="5" id="KW-0653">Protein transport</keyword>
<organism evidence="6 7">
    <name type="scientific">Adineta steineri</name>
    <dbReference type="NCBI Taxonomy" id="433720"/>
    <lineage>
        <taxon>Eukaryota</taxon>
        <taxon>Metazoa</taxon>
        <taxon>Spiralia</taxon>
        <taxon>Gnathifera</taxon>
        <taxon>Rotifera</taxon>
        <taxon>Eurotatoria</taxon>
        <taxon>Bdelloidea</taxon>
        <taxon>Adinetida</taxon>
        <taxon>Adinetidae</taxon>
        <taxon>Adineta</taxon>
    </lineage>
</organism>
<evidence type="ECO:0000256" key="2">
    <source>
        <dbReference type="ARBA" id="ARBA00010704"/>
    </source>
</evidence>
<evidence type="ECO:0000256" key="1">
    <source>
        <dbReference type="ARBA" id="ARBA00004177"/>
    </source>
</evidence>
<reference evidence="6" key="1">
    <citation type="submission" date="2021-02" db="EMBL/GenBank/DDBJ databases">
        <authorList>
            <person name="Nowell W R."/>
        </authorList>
    </citation>
    <scope>NUCLEOTIDE SEQUENCE</scope>
</reference>
<dbReference type="GO" id="GO:0032456">
    <property type="term" value="P:endocytic recycling"/>
    <property type="evidence" value="ECO:0007669"/>
    <property type="project" value="InterPro"/>
</dbReference>
<evidence type="ECO:0000256" key="4">
    <source>
        <dbReference type="ARBA" id="ARBA00022753"/>
    </source>
</evidence>
<comment type="subcellular location">
    <subcellularLocation>
        <location evidence="1">Endosome</location>
    </subcellularLocation>
</comment>
<name>A0A820RF44_9BILA</name>
<feature type="non-terminal residue" evidence="6">
    <location>
        <position position="1"/>
    </location>
</feature>
<dbReference type="PANTHER" id="PTHR13673">
    <property type="entry name" value="ESOPHAGEAL CANCER ASSOCIATED PROTEIN"/>
    <property type="match status" value="1"/>
</dbReference>
<evidence type="ECO:0000313" key="6">
    <source>
        <dbReference type="EMBL" id="CAF4436793.1"/>
    </source>
</evidence>
<accession>A0A820RF44</accession>
<gene>
    <name evidence="6" type="ORF">OKA104_LOCUS53392</name>
</gene>
<dbReference type="Proteomes" id="UP000663881">
    <property type="component" value="Unassembled WGS sequence"/>
</dbReference>
<dbReference type="InterPro" id="IPR029705">
    <property type="entry name" value="VPS35L"/>
</dbReference>
<dbReference type="PANTHER" id="PTHR13673:SF0">
    <property type="entry name" value="VPS35 ENDOSOMAL PROTEIN-SORTING FACTOR-LIKE"/>
    <property type="match status" value="1"/>
</dbReference>
<comment type="similarity">
    <text evidence="2">Belongs to the VPS35L family.</text>
</comment>
<dbReference type="EMBL" id="CAJOAY010033162">
    <property type="protein sequence ID" value="CAF4436793.1"/>
    <property type="molecule type" value="Genomic_DNA"/>
</dbReference>
<evidence type="ECO:0000256" key="3">
    <source>
        <dbReference type="ARBA" id="ARBA00022448"/>
    </source>
</evidence>
<comment type="caution">
    <text evidence="6">The sequence shown here is derived from an EMBL/GenBank/DDBJ whole genome shotgun (WGS) entry which is preliminary data.</text>
</comment>
<protein>
    <submittedName>
        <fullName evidence="6">Uncharacterized protein</fullName>
    </submittedName>
</protein>
<dbReference type="GO" id="GO:0015031">
    <property type="term" value="P:protein transport"/>
    <property type="evidence" value="ECO:0007669"/>
    <property type="project" value="UniProtKB-KW"/>
</dbReference>
<sequence>GGVVLNALLNTLPPSHVRSKVQEYITMINECDAELFPKTILYRSLGLSLLLSTPASTPSDIQILNSVWKVVTKFKEPAVN</sequence>
<dbReference type="GO" id="GO:0005768">
    <property type="term" value="C:endosome"/>
    <property type="evidence" value="ECO:0007669"/>
    <property type="project" value="UniProtKB-SubCell"/>
</dbReference>
<proteinExistence type="inferred from homology"/>
<evidence type="ECO:0000313" key="7">
    <source>
        <dbReference type="Proteomes" id="UP000663881"/>
    </source>
</evidence>
<keyword evidence="3" id="KW-0813">Transport</keyword>
<dbReference type="AlphaFoldDB" id="A0A820RF44"/>